<dbReference type="AlphaFoldDB" id="A0ABD3XBI4"/>
<dbReference type="EMBL" id="JBJQND010000003">
    <property type="protein sequence ID" value="KAL3883624.1"/>
    <property type="molecule type" value="Genomic_DNA"/>
</dbReference>
<accession>A0ABD3XBI4</accession>
<sequence>MTDYALQELEKKLTDHPFHGVMKLSVTICKDISNIQPGIPLIVICLSSSRLSVDLRNAISGVRTGSSTAVLIFHHLKEHALPTEPSHTILTKDEVSNVGTIIDVAFFETMGIYKCDMNIKAFSTLIAFIVDNYKE</sequence>
<organism evidence="1 2">
    <name type="scientific">Sinanodonta woodiana</name>
    <name type="common">Chinese pond mussel</name>
    <name type="synonym">Anodonta woodiana</name>
    <dbReference type="NCBI Taxonomy" id="1069815"/>
    <lineage>
        <taxon>Eukaryota</taxon>
        <taxon>Metazoa</taxon>
        <taxon>Spiralia</taxon>
        <taxon>Lophotrochozoa</taxon>
        <taxon>Mollusca</taxon>
        <taxon>Bivalvia</taxon>
        <taxon>Autobranchia</taxon>
        <taxon>Heteroconchia</taxon>
        <taxon>Palaeoheterodonta</taxon>
        <taxon>Unionida</taxon>
        <taxon>Unionoidea</taxon>
        <taxon>Unionidae</taxon>
        <taxon>Unioninae</taxon>
        <taxon>Sinanodonta</taxon>
    </lineage>
</organism>
<protein>
    <submittedName>
        <fullName evidence="1">Uncharacterized protein</fullName>
    </submittedName>
</protein>
<evidence type="ECO:0000313" key="1">
    <source>
        <dbReference type="EMBL" id="KAL3883624.1"/>
    </source>
</evidence>
<keyword evidence="2" id="KW-1185">Reference proteome</keyword>
<proteinExistence type="predicted"/>
<comment type="caution">
    <text evidence="1">The sequence shown here is derived from an EMBL/GenBank/DDBJ whole genome shotgun (WGS) entry which is preliminary data.</text>
</comment>
<evidence type="ECO:0000313" key="2">
    <source>
        <dbReference type="Proteomes" id="UP001634394"/>
    </source>
</evidence>
<gene>
    <name evidence="1" type="ORF">ACJMK2_029869</name>
</gene>
<name>A0ABD3XBI4_SINWO</name>
<dbReference type="Proteomes" id="UP001634394">
    <property type="component" value="Unassembled WGS sequence"/>
</dbReference>
<reference evidence="1 2" key="1">
    <citation type="submission" date="2024-11" db="EMBL/GenBank/DDBJ databases">
        <title>Chromosome-level genome assembly of the freshwater bivalve Anodonta woodiana.</title>
        <authorList>
            <person name="Chen X."/>
        </authorList>
    </citation>
    <scope>NUCLEOTIDE SEQUENCE [LARGE SCALE GENOMIC DNA]</scope>
    <source>
        <strain evidence="1">MN2024</strain>
        <tissue evidence="1">Gills</tissue>
    </source>
</reference>